<dbReference type="RefSeq" id="WP_046991947.1">
    <property type="nucleotide sequence ID" value="NZ_JAIS01000087.1"/>
</dbReference>
<dbReference type="Proteomes" id="UP000035526">
    <property type="component" value="Unassembled WGS sequence"/>
</dbReference>
<comment type="caution">
    <text evidence="10">The sequence shown here is derived from an EMBL/GenBank/DDBJ whole genome shotgun (WGS) entry which is preliminary data.</text>
</comment>
<proteinExistence type="predicted"/>
<dbReference type="CDD" id="cd00383">
    <property type="entry name" value="trans_reg_C"/>
    <property type="match status" value="1"/>
</dbReference>
<feature type="DNA-binding region" description="OmpR/PhoB-type" evidence="7">
    <location>
        <begin position="134"/>
        <end position="227"/>
    </location>
</feature>
<gene>
    <name evidence="10" type="ORF">AF76_08010</name>
</gene>
<dbReference type="Gene3D" id="3.40.50.2300">
    <property type="match status" value="1"/>
</dbReference>
<evidence type="ECO:0000259" key="9">
    <source>
        <dbReference type="PROSITE" id="PS51755"/>
    </source>
</evidence>
<dbReference type="Pfam" id="PF00486">
    <property type="entry name" value="Trans_reg_C"/>
    <property type="match status" value="1"/>
</dbReference>
<dbReference type="InterPro" id="IPR001789">
    <property type="entry name" value="Sig_transdc_resp-reg_receiver"/>
</dbReference>
<name>A0A837J4H1_9BACT</name>
<evidence type="ECO:0000256" key="1">
    <source>
        <dbReference type="ARBA" id="ARBA00022553"/>
    </source>
</evidence>
<dbReference type="InterPro" id="IPR011006">
    <property type="entry name" value="CheY-like_superfamily"/>
</dbReference>
<keyword evidence="1 6" id="KW-0597">Phosphoprotein</keyword>
<organism evidence="10 11">
    <name type="scientific">Aliarcobacter butzleri L351</name>
    <dbReference type="NCBI Taxonomy" id="1447259"/>
    <lineage>
        <taxon>Bacteria</taxon>
        <taxon>Pseudomonadati</taxon>
        <taxon>Campylobacterota</taxon>
        <taxon>Epsilonproteobacteria</taxon>
        <taxon>Campylobacterales</taxon>
        <taxon>Arcobacteraceae</taxon>
        <taxon>Aliarcobacter</taxon>
    </lineage>
</organism>
<dbReference type="PROSITE" id="PS51755">
    <property type="entry name" value="OMPR_PHOB"/>
    <property type="match status" value="1"/>
</dbReference>
<evidence type="ECO:0000256" key="2">
    <source>
        <dbReference type="ARBA" id="ARBA00023012"/>
    </source>
</evidence>
<dbReference type="SMART" id="SM00862">
    <property type="entry name" value="Trans_reg_C"/>
    <property type="match status" value="1"/>
</dbReference>
<dbReference type="GO" id="GO:0006355">
    <property type="term" value="P:regulation of DNA-templated transcription"/>
    <property type="evidence" value="ECO:0007669"/>
    <property type="project" value="InterPro"/>
</dbReference>
<evidence type="ECO:0000256" key="3">
    <source>
        <dbReference type="ARBA" id="ARBA00023015"/>
    </source>
</evidence>
<keyword evidence="5" id="KW-0804">Transcription</keyword>
<feature type="domain" description="Response regulatory" evidence="8">
    <location>
        <begin position="12"/>
        <end position="126"/>
    </location>
</feature>
<dbReference type="PANTHER" id="PTHR48111:SF1">
    <property type="entry name" value="TWO-COMPONENT RESPONSE REGULATOR ORR33"/>
    <property type="match status" value="1"/>
</dbReference>
<evidence type="ECO:0000313" key="10">
    <source>
        <dbReference type="EMBL" id="KLE00324.1"/>
    </source>
</evidence>
<dbReference type="InterPro" id="IPR039420">
    <property type="entry name" value="WalR-like"/>
</dbReference>
<dbReference type="AlphaFoldDB" id="A0A837J4H1"/>
<dbReference type="PROSITE" id="PS50110">
    <property type="entry name" value="RESPONSE_REGULATORY"/>
    <property type="match status" value="1"/>
</dbReference>
<keyword evidence="2" id="KW-0902">Two-component regulatory system</keyword>
<evidence type="ECO:0000313" key="11">
    <source>
        <dbReference type="Proteomes" id="UP000035526"/>
    </source>
</evidence>
<evidence type="ECO:0000256" key="5">
    <source>
        <dbReference type="ARBA" id="ARBA00023163"/>
    </source>
</evidence>
<dbReference type="InterPro" id="IPR036388">
    <property type="entry name" value="WH-like_DNA-bd_sf"/>
</dbReference>
<evidence type="ECO:0000256" key="4">
    <source>
        <dbReference type="ARBA" id="ARBA00023125"/>
    </source>
</evidence>
<dbReference type="Gene3D" id="1.10.10.10">
    <property type="entry name" value="Winged helix-like DNA-binding domain superfamily/Winged helix DNA-binding domain"/>
    <property type="match status" value="1"/>
</dbReference>
<dbReference type="SMART" id="SM00448">
    <property type="entry name" value="REC"/>
    <property type="match status" value="1"/>
</dbReference>
<reference evidence="10 11" key="1">
    <citation type="submission" date="2014-01" db="EMBL/GenBank/DDBJ databases">
        <title>Development of a Comparative Genomic Fingerprinting Assay for High Resolution Genotyping of Arcobacter butzleri.</title>
        <authorList>
            <person name="Webb A.L."/>
            <person name="Inglis G.D."/>
            <person name="Kruczkiewicz P."/>
            <person name="Selinger L.B."/>
            <person name="Taboada E.N."/>
        </authorList>
    </citation>
    <scope>NUCLEOTIDE SEQUENCE [LARGE SCALE GENOMIC DNA]</scope>
    <source>
        <strain evidence="10 11">L351</strain>
    </source>
</reference>
<accession>A0A837J4H1</accession>
<dbReference type="GO" id="GO:0032993">
    <property type="term" value="C:protein-DNA complex"/>
    <property type="evidence" value="ECO:0007669"/>
    <property type="project" value="TreeGrafter"/>
</dbReference>
<feature type="domain" description="OmpR/PhoB-type" evidence="9">
    <location>
        <begin position="134"/>
        <end position="227"/>
    </location>
</feature>
<feature type="modified residue" description="4-aspartylphosphate" evidence="6">
    <location>
        <position position="61"/>
    </location>
</feature>
<evidence type="ECO:0000256" key="6">
    <source>
        <dbReference type="PROSITE-ProRule" id="PRU00169"/>
    </source>
</evidence>
<dbReference type="GO" id="GO:0000976">
    <property type="term" value="F:transcription cis-regulatory region binding"/>
    <property type="evidence" value="ECO:0007669"/>
    <property type="project" value="TreeGrafter"/>
</dbReference>
<dbReference type="CDD" id="cd17536">
    <property type="entry name" value="REC_YesN-like"/>
    <property type="match status" value="1"/>
</dbReference>
<protein>
    <submittedName>
        <fullName evidence="10">Regulator</fullName>
    </submittedName>
</protein>
<sequence>MTKDLMLFKQKTVLFIEDDNIIKNQISEVLSMLFDEVFTSDNGKDGLELYKLHSPDLIISDIKMPIMDGLSLVEKIRDDDYNTPIILLTNFNEKEYLLNAVNLSVDGYILKPLEFNNLITTIKKSLQRNLKNSEQFFLAEDLFFNFTTSELYYKNCVVHLGVKELELLKLLIENYPKTVTKDEIYSALWSYDEISESSIKNLILRIRKKIEQEIIVSVRGLGYRLEILNN</sequence>
<keyword evidence="4 7" id="KW-0238">DNA-binding</keyword>
<dbReference type="SUPFAM" id="SSF52172">
    <property type="entry name" value="CheY-like"/>
    <property type="match status" value="1"/>
</dbReference>
<evidence type="ECO:0000256" key="7">
    <source>
        <dbReference type="PROSITE-ProRule" id="PRU01091"/>
    </source>
</evidence>
<dbReference type="Pfam" id="PF00072">
    <property type="entry name" value="Response_reg"/>
    <property type="match status" value="1"/>
</dbReference>
<keyword evidence="3" id="KW-0805">Transcription regulation</keyword>
<evidence type="ECO:0000259" key="8">
    <source>
        <dbReference type="PROSITE" id="PS50110"/>
    </source>
</evidence>
<dbReference type="InterPro" id="IPR001867">
    <property type="entry name" value="OmpR/PhoB-type_DNA-bd"/>
</dbReference>
<dbReference type="EMBL" id="JAIS01000087">
    <property type="protein sequence ID" value="KLE00324.1"/>
    <property type="molecule type" value="Genomic_DNA"/>
</dbReference>
<dbReference type="GO" id="GO:0005829">
    <property type="term" value="C:cytosol"/>
    <property type="evidence" value="ECO:0007669"/>
    <property type="project" value="TreeGrafter"/>
</dbReference>
<dbReference type="GO" id="GO:0000156">
    <property type="term" value="F:phosphorelay response regulator activity"/>
    <property type="evidence" value="ECO:0007669"/>
    <property type="project" value="TreeGrafter"/>
</dbReference>
<dbReference type="PANTHER" id="PTHR48111">
    <property type="entry name" value="REGULATOR OF RPOS"/>
    <property type="match status" value="1"/>
</dbReference>